<proteinExistence type="predicted"/>
<sequence>MKQLTGSMPIALLPPSTAAWSKKELLETIEWLQKEKADCCHRSADH</sequence>
<protein>
    <submittedName>
        <fullName evidence="1">Uncharacterized protein</fullName>
    </submittedName>
</protein>
<evidence type="ECO:0000313" key="1">
    <source>
        <dbReference type="EMBL" id="MBD2566102.1"/>
    </source>
</evidence>
<organism evidence="1 2">
    <name type="scientific">Nostoc linckia FACHB-391</name>
    <dbReference type="NCBI Taxonomy" id="2692906"/>
    <lineage>
        <taxon>Bacteria</taxon>
        <taxon>Bacillati</taxon>
        <taxon>Cyanobacteriota</taxon>
        <taxon>Cyanophyceae</taxon>
        <taxon>Nostocales</taxon>
        <taxon>Nostocaceae</taxon>
        <taxon>Nostoc</taxon>
    </lineage>
</organism>
<reference evidence="1 2" key="1">
    <citation type="journal article" date="2020" name="ISME J.">
        <title>Comparative genomics reveals insights into cyanobacterial evolution and habitat adaptation.</title>
        <authorList>
            <person name="Chen M.Y."/>
            <person name="Teng W.K."/>
            <person name="Zhao L."/>
            <person name="Hu C.X."/>
            <person name="Zhou Y.K."/>
            <person name="Han B.P."/>
            <person name="Song L.R."/>
            <person name="Shu W.S."/>
        </authorList>
    </citation>
    <scope>NUCLEOTIDE SEQUENCE [LARGE SCALE GENOMIC DNA]</scope>
    <source>
        <strain evidence="1 2">FACHB-391</strain>
    </source>
</reference>
<dbReference type="Proteomes" id="UP000604661">
    <property type="component" value="Unassembled WGS sequence"/>
</dbReference>
<keyword evidence="2" id="KW-1185">Reference proteome</keyword>
<dbReference type="EMBL" id="JACJTE010000142">
    <property type="protein sequence ID" value="MBD2566102.1"/>
    <property type="molecule type" value="Genomic_DNA"/>
</dbReference>
<name>A0ABR8F8N0_NOSLI</name>
<accession>A0ABR8F8N0</accession>
<evidence type="ECO:0000313" key="2">
    <source>
        <dbReference type="Proteomes" id="UP000604661"/>
    </source>
</evidence>
<gene>
    <name evidence="1" type="ORF">H6G95_37295</name>
</gene>
<dbReference type="RefSeq" id="WP_190901864.1">
    <property type="nucleotide sequence ID" value="NZ_JACJTE010000142.1"/>
</dbReference>
<comment type="caution">
    <text evidence="1">The sequence shown here is derived from an EMBL/GenBank/DDBJ whole genome shotgun (WGS) entry which is preliminary data.</text>
</comment>